<feature type="transmembrane region" description="Helical" evidence="2">
    <location>
        <begin position="32"/>
        <end position="55"/>
    </location>
</feature>
<dbReference type="Proteomes" id="UP001081283">
    <property type="component" value="Unassembled WGS sequence"/>
</dbReference>
<evidence type="ECO:0000256" key="2">
    <source>
        <dbReference type="SAM" id="Phobius"/>
    </source>
</evidence>
<proteinExistence type="predicted"/>
<feature type="compositionally biased region" description="Polar residues" evidence="1">
    <location>
        <begin position="88"/>
        <end position="103"/>
    </location>
</feature>
<protein>
    <recommendedName>
        <fullName evidence="5">Transmembrane protein (PGPGW)</fullName>
    </recommendedName>
</protein>
<evidence type="ECO:0000313" key="4">
    <source>
        <dbReference type="Proteomes" id="UP001081283"/>
    </source>
</evidence>
<comment type="caution">
    <text evidence="3">The sequence shown here is derived from an EMBL/GenBank/DDBJ whole genome shotgun (WGS) entry which is preliminary data.</text>
</comment>
<evidence type="ECO:0000313" key="3">
    <source>
        <dbReference type="EMBL" id="MCY0095237.1"/>
    </source>
</evidence>
<gene>
    <name evidence="3" type="ORF">OEG82_14570</name>
</gene>
<feature type="region of interest" description="Disordered" evidence="1">
    <location>
        <begin position="82"/>
        <end position="103"/>
    </location>
</feature>
<evidence type="ECO:0008006" key="5">
    <source>
        <dbReference type="Google" id="ProtNLM"/>
    </source>
</evidence>
<keyword evidence="2" id="KW-0812">Transmembrane</keyword>
<keyword evidence="2" id="KW-0472">Membrane</keyword>
<reference evidence="3" key="1">
    <citation type="submission" date="2022-10" db="EMBL/GenBank/DDBJ databases">
        <title>Hoeflea sp. J2-29, isolated from marine algae.</title>
        <authorList>
            <person name="Kristyanto S."/>
            <person name="Kim J.M."/>
            <person name="Jeon C.O."/>
        </authorList>
    </citation>
    <scope>NUCLEOTIDE SEQUENCE</scope>
    <source>
        <strain evidence="3">J2-29</strain>
    </source>
</reference>
<keyword evidence="4" id="KW-1185">Reference proteome</keyword>
<organism evidence="3 4">
    <name type="scientific">Hoeflea ulvae</name>
    <dbReference type="NCBI Taxonomy" id="2983764"/>
    <lineage>
        <taxon>Bacteria</taxon>
        <taxon>Pseudomonadati</taxon>
        <taxon>Pseudomonadota</taxon>
        <taxon>Alphaproteobacteria</taxon>
        <taxon>Hyphomicrobiales</taxon>
        <taxon>Rhizobiaceae</taxon>
        <taxon>Hoeflea</taxon>
    </lineage>
</organism>
<keyword evidence="2" id="KW-1133">Transmembrane helix</keyword>
<name>A0ABT3YHZ1_9HYPH</name>
<dbReference type="EMBL" id="JAOVZQ010000001">
    <property type="protein sequence ID" value="MCY0095237.1"/>
    <property type="molecule type" value="Genomic_DNA"/>
</dbReference>
<evidence type="ECO:0000256" key="1">
    <source>
        <dbReference type="SAM" id="MobiDB-lite"/>
    </source>
</evidence>
<sequence>MTKRFFQFNAARGDVRIGGRNFRLPRHPRMRIALGTGLVAGGTLGFLPILGFWMIPLGLLVLSQDLPAVRRWRRQFVVRTERRRGKNAASTVTKTTESNESGD</sequence>
<accession>A0ABT3YHZ1</accession>
<dbReference type="RefSeq" id="WP_267613126.1">
    <property type="nucleotide sequence ID" value="NZ_JAOVZQ010000001.1"/>
</dbReference>